<evidence type="ECO:0000256" key="1">
    <source>
        <dbReference type="SAM" id="Phobius"/>
    </source>
</evidence>
<feature type="transmembrane region" description="Helical" evidence="1">
    <location>
        <begin position="39"/>
        <end position="58"/>
    </location>
</feature>
<evidence type="ECO:0000313" key="3">
    <source>
        <dbReference type="Proteomes" id="UP000184052"/>
    </source>
</evidence>
<dbReference type="EMBL" id="FQZL01000051">
    <property type="protein sequence ID" value="SHJ88165.1"/>
    <property type="molecule type" value="Genomic_DNA"/>
</dbReference>
<reference evidence="2 3" key="1">
    <citation type="submission" date="2016-11" db="EMBL/GenBank/DDBJ databases">
        <authorList>
            <person name="Jaros S."/>
            <person name="Januszkiewicz K."/>
            <person name="Wedrychowicz H."/>
        </authorList>
    </citation>
    <scope>NUCLEOTIDE SEQUENCE [LARGE SCALE GENOMIC DNA]</scope>
    <source>
        <strain evidence="2 3">DSM 17477</strain>
    </source>
</reference>
<keyword evidence="1" id="KW-0812">Transmembrane</keyword>
<protein>
    <recommendedName>
        <fullName evidence="4">Lycopene cyclase domain-containing protein</fullName>
    </recommendedName>
</protein>
<proteinExistence type="predicted"/>
<evidence type="ECO:0008006" key="4">
    <source>
        <dbReference type="Google" id="ProtNLM"/>
    </source>
</evidence>
<organism evidence="2 3">
    <name type="scientific">Dethiosulfatibacter aminovorans DSM 17477</name>
    <dbReference type="NCBI Taxonomy" id="1121476"/>
    <lineage>
        <taxon>Bacteria</taxon>
        <taxon>Bacillati</taxon>
        <taxon>Bacillota</taxon>
        <taxon>Tissierellia</taxon>
        <taxon>Dethiosulfatibacter</taxon>
    </lineage>
</organism>
<dbReference type="RefSeq" id="WP_073051070.1">
    <property type="nucleotide sequence ID" value="NZ_FQZL01000051.1"/>
</dbReference>
<accession>A0A1M6MXJ4</accession>
<gene>
    <name evidence="2" type="ORF">SAMN02745751_03625</name>
</gene>
<dbReference type="STRING" id="1121476.SAMN02745751_03625"/>
<feature type="transmembrane region" description="Helical" evidence="1">
    <location>
        <begin position="6"/>
        <end position="27"/>
    </location>
</feature>
<evidence type="ECO:0000313" key="2">
    <source>
        <dbReference type="EMBL" id="SHJ88165.1"/>
    </source>
</evidence>
<dbReference type="AlphaFoldDB" id="A0A1M6MXJ4"/>
<sequence length="113" mass="12877">MVGIVIISVIMSSIKFIVSIPGIIICIRSKNRLSKVGTIFFMLYIIQFVYFWIKMLVIDRLFMTHMISGEELGRYMEIANVPEALFDTAARILIIIGVLKVTSIEYQKGKANE</sequence>
<keyword evidence="1" id="KW-1133">Transmembrane helix</keyword>
<dbReference type="Proteomes" id="UP000184052">
    <property type="component" value="Unassembled WGS sequence"/>
</dbReference>
<keyword evidence="3" id="KW-1185">Reference proteome</keyword>
<name>A0A1M6MXJ4_9FIRM</name>
<keyword evidence="1" id="KW-0472">Membrane</keyword>